<keyword evidence="1" id="KW-1133">Transmembrane helix</keyword>
<keyword evidence="1" id="KW-0472">Membrane</keyword>
<accession>A0ABR0VR15</accession>
<organism evidence="3 4">
    <name type="scientific">Rehmannia glutinosa</name>
    <name type="common">Chinese foxglove</name>
    <dbReference type="NCBI Taxonomy" id="99300"/>
    <lineage>
        <taxon>Eukaryota</taxon>
        <taxon>Viridiplantae</taxon>
        <taxon>Streptophyta</taxon>
        <taxon>Embryophyta</taxon>
        <taxon>Tracheophyta</taxon>
        <taxon>Spermatophyta</taxon>
        <taxon>Magnoliopsida</taxon>
        <taxon>eudicotyledons</taxon>
        <taxon>Gunneridae</taxon>
        <taxon>Pentapetalae</taxon>
        <taxon>asterids</taxon>
        <taxon>lamiids</taxon>
        <taxon>Lamiales</taxon>
        <taxon>Orobanchaceae</taxon>
        <taxon>Rehmannieae</taxon>
        <taxon>Rehmannia</taxon>
    </lineage>
</organism>
<evidence type="ECO:0000313" key="4">
    <source>
        <dbReference type="Proteomes" id="UP001318860"/>
    </source>
</evidence>
<dbReference type="Proteomes" id="UP001318860">
    <property type="component" value="Unassembled WGS sequence"/>
</dbReference>
<keyword evidence="1" id="KW-0812">Transmembrane</keyword>
<reference evidence="3 4" key="1">
    <citation type="journal article" date="2021" name="Comput. Struct. Biotechnol. J.">
        <title>De novo genome assembly of the potent medicinal plant Rehmannia glutinosa using nanopore technology.</title>
        <authorList>
            <person name="Ma L."/>
            <person name="Dong C."/>
            <person name="Song C."/>
            <person name="Wang X."/>
            <person name="Zheng X."/>
            <person name="Niu Y."/>
            <person name="Chen S."/>
            <person name="Feng W."/>
        </authorList>
    </citation>
    <scope>NUCLEOTIDE SEQUENCE [LARGE SCALE GENOMIC DNA]</scope>
    <source>
        <strain evidence="3">DH-2019</strain>
    </source>
</reference>
<dbReference type="EMBL" id="JABTTQ020000844">
    <property type="protein sequence ID" value="KAK6137364.1"/>
    <property type="molecule type" value="Genomic_DNA"/>
</dbReference>
<evidence type="ECO:0000313" key="3">
    <source>
        <dbReference type="EMBL" id="KAK6137364.1"/>
    </source>
</evidence>
<protein>
    <recommendedName>
        <fullName evidence="2">PGG domain-containing protein</fullName>
    </recommendedName>
</protein>
<dbReference type="InterPro" id="IPR002110">
    <property type="entry name" value="Ankyrin_rpt"/>
</dbReference>
<dbReference type="InterPro" id="IPR026961">
    <property type="entry name" value="PGG_dom"/>
</dbReference>
<dbReference type="Pfam" id="PF12796">
    <property type="entry name" value="Ank_2"/>
    <property type="match status" value="1"/>
</dbReference>
<dbReference type="PANTHER" id="PTHR24128:SF24">
    <property type="entry name" value="ANKYRIN REPEAT PROTEIN"/>
    <property type="match status" value="1"/>
</dbReference>
<dbReference type="Pfam" id="PF00023">
    <property type="entry name" value="Ank"/>
    <property type="match status" value="1"/>
</dbReference>
<dbReference type="SMART" id="SM00248">
    <property type="entry name" value="ANK"/>
    <property type="match status" value="6"/>
</dbReference>
<dbReference type="SUPFAM" id="SSF48403">
    <property type="entry name" value="Ankyrin repeat"/>
    <property type="match status" value="1"/>
</dbReference>
<feature type="transmembrane region" description="Helical" evidence="1">
    <location>
        <begin position="410"/>
        <end position="427"/>
    </location>
</feature>
<feature type="transmembrane region" description="Helical" evidence="1">
    <location>
        <begin position="286"/>
        <end position="304"/>
    </location>
</feature>
<gene>
    <name evidence="3" type="ORF">DH2020_028877</name>
</gene>
<dbReference type="PANTHER" id="PTHR24128">
    <property type="entry name" value="HOMEOBOX PROTEIN WARIAI"/>
    <property type="match status" value="1"/>
</dbReference>
<evidence type="ECO:0000259" key="2">
    <source>
        <dbReference type="Pfam" id="PF13962"/>
    </source>
</evidence>
<comment type="caution">
    <text evidence="3">The sequence shown here is derived from an EMBL/GenBank/DDBJ whole genome shotgun (WGS) entry which is preliminary data.</text>
</comment>
<feature type="domain" description="PGG" evidence="2">
    <location>
        <begin position="281"/>
        <end position="404"/>
    </location>
</feature>
<dbReference type="Pfam" id="PF13962">
    <property type="entry name" value="PGG"/>
    <property type="match status" value="1"/>
</dbReference>
<feature type="transmembrane region" description="Helical" evidence="1">
    <location>
        <begin position="384"/>
        <end position="404"/>
    </location>
</feature>
<sequence>MSESDHNKVMRDMKNYARTGDIDGLYTTIQTDPQFFQNIDQLQFVNTPLHEAAAAGETIFAAEIMNLNPSLGRKLNPDGLSPLHVALREDNIETAIALVRIDKQLVRVKGKAGFTPLHYAVEINTCLDVVARFLLDCPDSIDDLNNRSQTAVHVALESNNCDAAILLVNWLVRRSRENVVGWRDDKGNTALHVAVQYDCVQAVKIMVNIAKLNKRNSEGKTALDIAEDFQKKEIANFLKKAGARRAHELPLKQPLNQYLLSQPTYMENLVRGFHFMIADLTNDMRNVVLVVAALIATATYQAVLQPPGGLYQGNGDADDTGSTSRIALAAPAPAPSSSSPKHAAGKMVMTRPVYYNQFMPANTVAFTLSMVMIIFVLHGRPYNIILHTCLFFLAHSYVIAMSFISGSNDVSDTMFVVSWFVIAAAYGRRCRIMW</sequence>
<dbReference type="Gene3D" id="1.25.40.20">
    <property type="entry name" value="Ankyrin repeat-containing domain"/>
    <property type="match status" value="3"/>
</dbReference>
<name>A0ABR0VR15_REHGL</name>
<dbReference type="InterPro" id="IPR036770">
    <property type="entry name" value="Ankyrin_rpt-contain_sf"/>
</dbReference>
<keyword evidence="4" id="KW-1185">Reference proteome</keyword>
<proteinExistence type="predicted"/>
<evidence type="ECO:0000256" key="1">
    <source>
        <dbReference type="SAM" id="Phobius"/>
    </source>
</evidence>
<feature type="transmembrane region" description="Helical" evidence="1">
    <location>
        <begin position="358"/>
        <end position="377"/>
    </location>
</feature>